<dbReference type="InterPro" id="IPR007052">
    <property type="entry name" value="CS_dom"/>
</dbReference>
<protein>
    <submittedName>
        <fullName evidence="5">CS domain-containing protein</fullName>
    </submittedName>
</protein>
<feature type="domain" description="CS" evidence="3">
    <location>
        <begin position="2"/>
        <end position="90"/>
    </location>
</feature>
<evidence type="ECO:0000256" key="2">
    <source>
        <dbReference type="SAM" id="MobiDB-lite"/>
    </source>
</evidence>
<dbReference type="InterPro" id="IPR008978">
    <property type="entry name" value="HSP20-like_chaperone"/>
</dbReference>
<organism evidence="4 5">
    <name type="scientific">Steinernema glaseri</name>
    <dbReference type="NCBI Taxonomy" id="37863"/>
    <lineage>
        <taxon>Eukaryota</taxon>
        <taxon>Metazoa</taxon>
        <taxon>Ecdysozoa</taxon>
        <taxon>Nematoda</taxon>
        <taxon>Chromadorea</taxon>
        <taxon>Rhabditida</taxon>
        <taxon>Tylenchina</taxon>
        <taxon>Panagrolaimomorpha</taxon>
        <taxon>Strongyloidoidea</taxon>
        <taxon>Steinernematidae</taxon>
        <taxon>Steinernema</taxon>
    </lineage>
</organism>
<dbReference type="GO" id="GO:0006457">
    <property type="term" value="P:protein folding"/>
    <property type="evidence" value="ECO:0007669"/>
    <property type="project" value="TreeGrafter"/>
</dbReference>
<dbReference type="CDD" id="cd06465">
    <property type="entry name" value="p23_hB-ind1_like"/>
    <property type="match status" value="1"/>
</dbReference>
<proteinExistence type="inferred from homology"/>
<evidence type="ECO:0000313" key="4">
    <source>
        <dbReference type="Proteomes" id="UP000095287"/>
    </source>
</evidence>
<dbReference type="PANTHER" id="PTHR22932:SF1">
    <property type="entry name" value="CO-CHAPERONE PROTEIN DAF-41"/>
    <property type="match status" value="1"/>
</dbReference>
<dbReference type="PANTHER" id="PTHR22932">
    <property type="entry name" value="TELOMERASE-BINDING PROTEIN P23 HSP90 CO-CHAPERONE"/>
    <property type="match status" value="1"/>
</dbReference>
<dbReference type="WBParaSite" id="L893_g14993.t1">
    <property type="protein sequence ID" value="L893_g14993.t1"/>
    <property type="gene ID" value="L893_g14993"/>
</dbReference>
<accession>A0A1I7YCL2</accession>
<dbReference type="GO" id="GO:0051087">
    <property type="term" value="F:protein-folding chaperone binding"/>
    <property type="evidence" value="ECO:0007669"/>
    <property type="project" value="TreeGrafter"/>
</dbReference>
<dbReference type="GO" id="GO:0051879">
    <property type="term" value="F:Hsp90 protein binding"/>
    <property type="evidence" value="ECO:0007669"/>
    <property type="project" value="InterPro"/>
</dbReference>
<dbReference type="GO" id="GO:0005829">
    <property type="term" value="C:cytosol"/>
    <property type="evidence" value="ECO:0007669"/>
    <property type="project" value="TreeGrafter"/>
</dbReference>
<evidence type="ECO:0000259" key="3">
    <source>
        <dbReference type="PROSITE" id="PS51203"/>
    </source>
</evidence>
<reference evidence="5" key="1">
    <citation type="submission" date="2016-11" db="UniProtKB">
        <authorList>
            <consortium name="WormBaseParasite"/>
        </authorList>
    </citation>
    <scope>IDENTIFICATION</scope>
</reference>
<dbReference type="AlphaFoldDB" id="A0A1I7YCL2"/>
<dbReference type="GO" id="GO:0051131">
    <property type="term" value="P:chaperone-mediated protein complex assembly"/>
    <property type="evidence" value="ECO:0007669"/>
    <property type="project" value="TreeGrafter"/>
</dbReference>
<dbReference type="Gene3D" id="2.60.40.790">
    <property type="match status" value="1"/>
</dbReference>
<name>A0A1I7YCL2_9BILA</name>
<sequence length="265" mass="29214">MSLHPQILWAQREKELLLTVAVEDMKVEDLYFKNKTFHIKGTNSNGSQQYEASLELFEELDPDSLRKFPTTRQLEMVIDKKNPDWWPRLTSAKGKCAWVKCSWVKVDTNKWKDEDDEDISDVSSMDTGNFDMSSLLGGGMEGMGGLGDLSMGGLGDTSGAGGDLSDLGGDEVDYASNKSQDEDDEDVNDVSSVIEDGEDDFSNLEGDELDYGTDEGDHVPVEEDDQGRGKPGIVWEDYAPVDYGTDEGDDMPPLEAAEETSEAKP</sequence>
<evidence type="ECO:0000313" key="5">
    <source>
        <dbReference type="WBParaSite" id="L893_g14993.t1"/>
    </source>
</evidence>
<feature type="region of interest" description="Disordered" evidence="2">
    <location>
        <begin position="157"/>
        <end position="265"/>
    </location>
</feature>
<dbReference type="PROSITE" id="PS51203">
    <property type="entry name" value="CS"/>
    <property type="match status" value="1"/>
</dbReference>
<evidence type="ECO:0000256" key="1">
    <source>
        <dbReference type="ARBA" id="ARBA00025733"/>
    </source>
</evidence>
<dbReference type="Proteomes" id="UP000095287">
    <property type="component" value="Unplaced"/>
</dbReference>
<dbReference type="FunFam" id="2.60.40.790:FF:000013">
    <property type="entry name" value="Very-long-chain (3R)-3-hydroxyacyl-CoA dehydratase"/>
    <property type="match status" value="1"/>
</dbReference>
<dbReference type="InterPro" id="IPR045250">
    <property type="entry name" value="p23-like"/>
</dbReference>
<dbReference type="GO" id="GO:0005634">
    <property type="term" value="C:nucleus"/>
    <property type="evidence" value="ECO:0007669"/>
    <property type="project" value="TreeGrafter"/>
</dbReference>
<dbReference type="SUPFAM" id="SSF49764">
    <property type="entry name" value="HSP20-like chaperones"/>
    <property type="match status" value="1"/>
</dbReference>
<comment type="similarity">
    <text evidence="1">Belongs to the p23/wos2 family.</text>
</comment>
<keyword evidence="4" id="KW-1185">Reference proteome</keyword>
<feature type="compositionally biased region" description="Acidic residues" evidence="2">
    <location>
        <begin position="195"/>
        <end position="214"/>
    </location>
</feature>
<feature type="compositionally biased region" description="Acidic residues" evidence="2">
    <location>
        <begin position="244"/>
        <end position="265"/>
    </location>
</feature>